<protein>
    <submittedName>
        <fullName evidence="1">SRPBCC family protein</fullName>
    </submittedName>
</protein>
<evidence type="ECO:0000313" key="1">
    <source>
        <dbReference type="EMBL" id="UVI37527.1"/>
    </source>
</evidence>
<dbReference type="RefSeq" id="WP_265420065.1">
    <property type="nucleotide sequence ID" value="NZ_CP093443.1"/>
</dbReference>
<organism evidence="1 2">
    <name type="scientific">Brevibacterium spongiae</name>
    <dbReference type="NCBI Taxonomy" id="2909672"/>
    <lineage>
        <taxon>Bacteria</taxon>
        <taxon>Bacillati</taxon>
        <taxon>Actinomycetota</taxon>
        <taxon>Actinomycetes</taxon>
        <taxon>Micrococcales</taxon>
        <taxon>Brevibacteriaceae</taxon>
        <taxon>Brevibacterium</taxon>
    </lineage>
</organism>
<dbReference type="InterPro" id="IPR023393">
    <property type="entry name" value="START-like_dom_sf"/>
</dbReference>
<name>A0ABY5SSK3_9MICO</name>
<dbReference type="Pfam" id="PF10604">
    <property type="entry name" value="Polyketide_cyc2"/>
    <property type="match status" value="1"/>
</dbReference>
<proteinExistence type="predicted"/>
<reference evidence="1" key="1">
    <citation type="submission" date="2022-03" db="EMBL/GenBank/DDBJ databases">
        <title>Brevibacterium spongiae sp. nov., isolated from marine sponge.</title>
        <authorList>
            <person name="Li Z."/>
            <person name="Zhang M."/>
        </authorList>
    </citation>
    <scope>NUCLEOTIDE SEQUENCE</scope>
    <source>
        <strain evidence="1">WHS-Z9</strain>
    </source>
</reference>
<evidence type="ECO:0000313" key="2">
    <source>
        <dbReference type="Proteomes" id="UP001064879"/>
    </source>
</evidence>
<dbReference type="SUPFAM" id="SSF55961">
    <property type="entry name" value="Bet v1-like"/>
    <property type="match status" value="1"/>
</dbReference>
<gene>
    <name evidence="1" type="ORF">L1F31_07730</name>
</gene>
<dbReference type="Gene3D" id="3.30.530.20">
    <property type="match status" value="1"/>
</dbReference>
<dbReference type="EMBL" id="CP093443">
    <property type="protein sequence ID" value="UVI37527.1"/>
    <property type="molecule type" value="Genomic_DNA"/>
</dbReference>
<sequence>MTEQTAQAETRLVRRRHIPAPAEAIFTLLTDPQRHRETEPGDWVRDAIDDAPLTGVGQVFSMNMFLDAAGGAYRIDNTVTAYEPLRAIAWDPGQTDDTGTLTPGGWRWRYDLDEGETGTEVTLTYDWSATSEETRQAFGGFPPFPAEFLEESLASLERAVTRAE</sequence>
<dbReference type="InterPro" id="IPR019587">
    <property type="entry name" value="Polyketide_cyclase/dehydratase"/>
</dbReference>
<keyword evidence="2" id="KW-1185">Reference proteome</keyword>
<dbReference type="Proteomes" id="UP001064879">
    <property type="component" value="Chromosome"/>
</dbReference>
<accession>A0ABY5SSK3</accession>